<keyword evidence="2" id="KW-1185">Reference proteome</keyword>
<evidence type="ECO:0000313" key="2">
    <source>
        <dbReference type="Proteomes" id="UP000261380"/>
    </source>
</evidence>
<reference evidence="1" key="1">
    <citation type="submission" date="2025-08" db="UniProtKB">
        <authorList>
            <consortium name="Ensembl"/>
        </authorList>
    </citation>
    <scope>IDENTIFICATION</scope>
</reference>
<reference evidence="1" key="2">
    <citation type="submission" date="2025-09" db="UniProtKB">
        <authorList>
            <consortium name="Ensembl"/>
        </authorList>
    </citation>
    <scope>IDENTIFICATION</scope>
</reference>
<name>A0A3B5M4A1_9TELE</name>
<dbReference type="Ensembl" id="ENSXCOT00000014985.1">
    <property type="protein sequence ID" value="ENSXCOP00000014799.1"/>
    <property type="gene ID" value="ENSXCOG00000011200.1"/>
</dbReference>
<evidence type="ECO:0000313" key="1">
    <source>
        <dbReference type="Ensembl" id="ENSXCOP00000014799.1"/>
    </source>
</evidence>
<accession>A0A3B5M4A1</accession>
<sequence>CPTLFVEVEPIGDDRDRASQDITSDQQRLIFSCKHFQKESINPCLKGNRQIFVKTTTMDEEPCRSQRICRPISRTRKTFCLTRRNCSFYDKSFDVCCIIQEQRPSTWFFVAVGKCFHEFPQIA</sequence>
<organism evidence="1 2">
    <name type="scientific">Xiphophorus couchianus</name>
    <name type="common">Monterrey platyfish</name>
    <dbReference type="NCBI Taxonomy" id="32473"/>
    <lineage>
        <taxon>Eukaryota</taxon>
        <taxon>Metazoa</taxon>
        <taxon>Chordata</taxon>
        <taxon>Craniata</taxon>
        <taxon>Vertebrata</taxon>
        <taxon>Euteleostomi</taxon>
        <taxon>Actinopterygii</taxon>
        <taxon>Neopterygii</taxon>
        <taxon>Teleostei</taxon>
        <taxon>Neoteleostei</taxon>
        <taxon>Acanthomorphata</taxon>
        <taxon>Ovalentaria</taxon>
        <taxon>Atherinomorphae</taxon>
        <taxon>Cyprinodontiformes</taxon>
        <taxon>Poeciliidae</taxon>
        <taxon>Poeciliinae</taxon>
        <taxon>Xiphophorus</taxon>
    </lineage>
</organism>
<protein>
    <submittedName>
        <fullName evidence="1">Uncharacterized protein</fullName>
    </submittedName>
</protein>
<dbReference type="GeneTree" id="ENSGT00940000178220"/>
<proteinExistence type="predicted"/>
<dbReference type="AlphaFoldDB" id="A0A3B5M4A1"/>
<dbReference type="Proteomes" id="UP000261380">
    <property type="component" value="Unplaced"/>
</dbReference>